<accession>A0A1I5N7S6</accession>
<keyword evidence="1" id="KW-0472">Membrane</keyword>
<gene>
    <name evidence="2" type="ORF">SAMN05216234_1098</name>
</gene>
<dbReference type="STRING" id="223786.SAMN05216234_1098"/>
<keyword evidence="3" id="KW-1185">Reference proteome</keyword>
<name>A0A1I5N7S6_9BACT</name>
<organism evidence="2 3">
    <name type="scientific">Hydrogenimonas thermophila</name>
    <dbReference type="NCBI Taxonomy" id="223786"/>
    <lineage>
        <taxon>Bacteria</taxon>
        <taxon>Pseudomonadati</taxon>
        <taxon>Campylobacterota</taxon>
        <taxon>Epsilonproteobacteria</taxon>
        <taxon>Campylobacterales</taxon>
        <taxon>Hydrogenimonadaceae</taxon>
        <taxon>Hydrogenimonas</taxon>
    </lineage>
</organism>
<feature type="transmembrane region" description="Helical" evidence="1">
    <location>
        <begin position="20"/>
        <end position="40"/>
    </location>
</feature>
<dbReference type="EMBL" id="FOXB01000009">
    <property type="protein sequence ID" value="SFP17965.1"/>
    <property type="molecule type" value="Genomic_DNA"/>
</dbReference>
<evidence type="ECO:0000256" key="1">
    <source>
        <dbReference type="SAM" id="Phobius"/>
    </source>
</evidence>
<evidence type="ECO:0000313" key="3">
    <source>
        <dbReference type="Proteomes" id="UP000199227"/>
    </source>
</evidence>
<protein>
    <submittedName>
        <fullName evidence="2">Uncharacterized protein</fullName>
    </submittedName>
</protein>
<reference evidence="2 3" key="1">
    <citation type="submission" date="2016-10" db="EMBL/GenBank/DDBJ databases">
        <authorList>
            <person name="de Groot N.N."/>
        </authorList>
    </citation>
    <scope>NUCLEOTIDE SEQUENCE [LARGE SCALE GENOMIC DNA]</scope>
    <source>
        <strain evidence="2 3">EP1-55-1</strain>
    </source>
</reference>
<proteinExistence type="predicted"/>
<sequence length="42" mass="4718">MVESVMKFIEWFENAVNKDPIKWFTAIILTGLGIGSFIGLNS</sequence>
<keyword evidence="1" id="KW-1133">Transmembrane helix</keyword>
<dbReference type="RefSeq" id="WP_281244298.1">
    <property type="nucleotide sequence ID" value="NZ_FOXB01000009.1"/>
</dbReference>
<dbReference type="AlphaFoldDB" id="A0A1I5N7S6"/>
<keyword evidence="1" id="KW-0812">Transmembrane</keyword>
<evidence type="ECO:0000313" key="2">
    <source>
        <dbReference type="EMBL" id="SFP17965.1"/>
    </source>
</evidence>
<dbReference type="Proteomes" id="UP000199227">
    <property type="component" value="Unassembled WGS sequence"/>
</dbReference>